<organism evidence="1 2">
    <name type="scientific">Amazonocrinis nigriterrae CENA67</name>
    <dbReference type="NCBI Taxonomy" id="2794033"/>
    <lineage>
        <taxon>Bacteria</taxon>
        <taxon>Bacillati</taxon>
        <taxon>Cyanobacteriota</taxon>
        <taxon>Cyanophyceae</taxon>
        <taxon>Nostocales</taxon>
        <taxon>Nostocaceae</taxon>
        <taxon>Amazonocrinis</taxon>
        <taxon>Amazonocrinis nigriterrae</taxon>
    </lineage>
</organism>
<evidence type="ECO:0000313" key="2">
    <source>
        <dbReference type="Proteomes" id="UP000632766"/>
    </source>
</evidence>
<proteinExistence type="predicted"/>
<evidence type="ECO:0000313" key="1">
    <source>
        <dbReference type="EMBL" id="MBH8563390.1"/>
    </source>
</evidence>
<comment type="caution">
    <text evidence="1">The sequence shown here is derived from an EMBL/GenBank/DDBJ whole genome shotgun (WGS) entry which is preliminary data.</text>
</comment>
<accession>A0A8J7HU64</accession>
<dbReference type="Proteomes" id="UP000632766">
    <property type="component" value="Unassembled WGS sequence"/>
</dbReference>
<protein>
    <submittedName>
        <fullName evidence="1">Uncharacterized protein</fullName>
    </submittedName>
</protein>
<gene>
    <name evidence="1" type="ORF">I8748_14565</name>
</gene>
<name>A0A8J7HU64_9NOST</name>
<keyword evidence="2" id="KW-1185">Reference proteome</keyword>
<dbReference type="AlphaFoldDB" id="A0A8J7HU64"/>
<dbReference type="RefSeq" id="WP_198125278.1">
    <property type="nucleotide sequence ID" value="NZ_JAECZC010000024.1"/>
</dbReference>
<dbReference type="EMBL" id="JAECZC010000024">
    <property type="protein sequence ID" value="MBH8563390.1"/>
    <property type="molecule type" value="Genomic_DNA"/>
</dbReference>
<reference evidence="1 2" key="1">
    <citation type="journal article" date="2021" name="Int. J. Syst. Evol. Microbiol.">
        <title>Amazonocrinis nigriterrae gen. nov., sp. nov., Atlanticothrix silvestris gen. nov., sp. nov. and Dendronalium phyllosphericum gen. nov., sp. nov., nostocacean cyanobacteria from Brazilian environments.</title>
        <authorList>
            <person name="Alvarenga D.O."/>
            <person name="Andreote A.P.D."/>
            <person name="Branco L.H.Z."/>
            <person name="Delbaje E."/>
            <person name="Cruz R.B."/>
            <person name="Varani A.M."/>
            <person name="Fiore M.F."/>
        </authorList>
    </citation>
    <scope>NUCLEOTIDE SEQUENCE [LARGE SCALE GENOMIC DNA]</scope>
    <source>
        <strain evidence="1 2">CENA67</strain>
    </source>
</reference>
<sequence length="73" mass="8098">MKVTTGLTAANIIAFNHLISKSVTDQIVTNKNHQLAIDTPINSNTLRNDFTEVGYLKPFDTAFLAYHMMGLSE</sequence>